<dbReference type="EMBL" id="MDYQ01000129">
    <property type="protein sequence ID" value="PRP81254.1"/>
    <property type="molecule type" value="Genomic_DNA"/>
</dbReference>
<keyword evidence="3" id="KW-1185">Reference proteome</keyword>
<dbReference type="InParanoid" id="A0A2P6NBC1"/>
<gene>
    <name evidence="2" type="ORF">PROFUN_02088</name>
</gene>
<dbReference type="AlphaFoldDB" id="A0A2P6NBC1"/>
<comment type="caution">
    <text evidence="2">The sequence shown here is derived from an EMBL/GenBank/DDBJ whole genome shotgun (WGS) entry which is preliminary data.</text>
</comment>
<feature type="compositionally biased region" description="Basic and acidic residues" evidence="1">
    <location>
        <begin position="7"/>
        <end position="16"/>
    </location>
</feature>
<evidence type="ECO:0000313" key="3">
    <source>
        <dbReference type="Proteomes" id="UP000241769"/>
    </source>
</evidence>
<feature type="region of interest" description="Disordered" evidence="1">
    <location>
        <begin position="1"/>
        <end position="30"/>
    </location>
</feature>
<sequence length="144" mass="16196">MAPLSEFTKESEDRSLIGEGRNVQGMRGSFGLNRQESDSSCCLYERRTQISTFPSLASPLQLKGGPNLEFIFYTEESLGMNRSSVNHAARLTTDSFITRVLRQDGSCPSKKISGNHFIHEERSGGQNLYRRNTLFQFYNASSTN</sequence>
<evidence type="ECO:0000313" key="2">
    <source>
        <dbReference type="EMBL" id="PRP81254.1"/>
    </source>
</evidence>
<evidence type="ECO:0000256" key="1">
    <source>
        <dbReference type="SAM" id="MobiDB-lite"/>
    </source>
</evidence>
<organism evidence="2 3">
    <name type="scientific">Planoprotostelium fungivorum</name>
    <dbReference type="NCBI Taxonomy" id="1890364"/>
    <lineage>
        <taxon>Eukaryota</taxon>
        <taxon>Amoebozoa</taxon>
        <taxon>Evosea</taxon>
        <taxon>Variosea</taxon>
        <taxon>Cavosteliida</taxon>
        <taxon>Cavosteliaceae</taxon>
        <taxon>Planoprotostelium</taxon>
    </lineage>
</organism>
<name>A0A2P6NBC1_9EUKA</name>
<accession>A0A2P6NBC1</accession>
<dbReference type="Proteomes" id="UP000241769">
    <property type="component" value="Unassembled WGS sequence"/>
</dbReference>
<reference evidence="2 3" key="1">
    <citation type="journal article" date="2018" name="Genome Biol. Evol.">
        <title>Multiple Roots of Fruiting Body Formation in Amoebozoa.</title>
        <authorList>
            <person name="Hillmann F."/>
            <person name="Forbes G."/>
            <person name="Novohradska S."/>
            <person name="Ferling I."/>
            <person name="Riege K."/>
            <person name="Groth M."/>
            <person name="Westermann M."/>
            <person name="Marz M."/>
            <person name="Spaller T."/>
            <person name="Winckler T."/>
            <person name="Schaap P."/>
            <person name="Glockner G."/>
        </authorList>
    </citation>
    <scope>NUCLEOTIDE SEQUENCE [LARGE SCALE GENOMIC DNA]</scope>
    <source>
        <strain evidence="2 3">Jena</strain>
    </source>
</reference>
<protein>
    <submittedName>
        <fullName evidence="2">Uncharacterized protein</fullName>
    </submittedName>
</protein>
<proteinExistence type="predicted"/>